<protein>
    <submittedName>
        <fullName evidence="1">Uncharacterized protein</fullName>
    </submittedName>
</protein>
<dbReference type="AlphaFoldDB" id="A0A7U2R175"/>
<dbReference type="VEuPathDB" id="FungiDB:F9C07_10565"/>
<sequence>MHQTILCVSRGILSVEDSVSIVRLAIAQDPRAKRKNPIDTIPKEFQRFAHTVFSDASAAQH</sequence>
<accession>A0A7U2R175</accession>
<organism evidence="1 2">
    <name type="scientific">Aspergillus flavus (strain ATCC 200026 / FGSC A1120 / IAM 13836 / NRRL 3357 / JCM 12722 / SRRC 167)</name>
    <dbReference type="NCBI Taxonomy" id="332952"/>
    <lineage>
        <taxon>Eukaryota</taxon>
        <taxon>Fungi</taxon>
        <taxon>Dikarya</taxon>
        <taxon>Ascomycota</taxon>
        <taxon>Pezizomycotina</taxon>
        <taxon>Eurotiomycetes</taxon>
        <taxon>Eurotiomycetidae</taxon>
        <taxon>Eurotiales</taxon>
        <taxon>Aspergillaceae</taxon>
        <taxon>Aspergillus</taxon>
        <taxon>Aspergillus subgen. Circumdati</taxon>
    </lineage>
</organism>
<evidence type="ECO:0000313" key="1">
    <source>
        <dbReference type="EMBL" id="QRD90610.1"/>
    </source>
</evidence>
<evidence type="ECO:0000313" key="2">
    <source>
        <dbReference type="Proteomes" id="UP000596276"/>
    </source>
</evidence>
<name>A0A7U2R175_ASPFN</name>
<dbReference type="EMBL" id="CP044618">
    <property type="protein sequence ID" value="QRD90610.1"/>
    <property type="molecule type" value="Genomic_DNA"/>
</dbReference>
<keyword evidence="2" id="KW-1185">Reference proteome</keyword>
<gene>
    <name evidence="1" type="ORF">F9C07_10565</name>
</gene>
<reference evidence="2" key="1">
    <citation type="journal article" date="2021" name="G3 (Bethesda)">
        <title>Chromosome assembled and annotated genome sequence of Aspergillus flavus NRRL 3357.</title>
        <authorList>
            <person name="Skerker J.M."/>
            <person name="Pianalto K.M."/>
            <person name="Mondo S.J."/>
            <person name="Yang K."/>
            <person name="Arkin A.P."/>
            <person name="Keller N.P."/>
            <person name="Grigoriev I.V."/>
            <person name="Louise Glass N.L."/>
        </authorList>
    </citation>
    <scope>NUCLEOTIDE SEQUENCE [LARGE SCALE GENOMIC DNA]</scope>
    <source>
        <strain evidence="2">ATCC 200026 / FGSC A1120 / IAM 13836 / NRRL 3357 / JCM 12722 / SRRC 167</strain>
    </source>
</reference>
<proteinExistence type="predicted"/>
<dbReference type="Proteomes" id="UP000596276">
    <property type="component" value="Chromosome 4"/>
</dbReference>